<reference evidence="3" key="1">
    <citation type="journal article" date="2013" name="Ind. Biotechnol.">
        <title>Comparative genomics analysis of Trichoderma reesei strains.</title>
        <authorList>
            <person name="Koike H."/>
            <person name="Aerts A."/>
            <person name="LaButti K."/>
            <person name="Grigoriev I.V."/>
            <person name="Baker S.E."/>
        </authorList>
    </citation>
    <scope>NUCLEOTIDE SEQUENCE [LARGE SCALE GENOMIC DNA]</scope>
    <source>
        <strain evidence="3">ATCC 56765 / BCRC 32924 / NRRL 11460 / Rut C-30</strain>
    </source>
</reference>
<evidence type="ECO:0000313" key="2">
    <source>
        <dbReference type="EMBL" id="ETS03970.1"/>
    </source>
</evidence>
<dbReference type="Proteomes" id="UP000024376">
    <property type="component" value="Unassembled WGS sequence"/>
</dbReference>
<gene>
    <name evidence="2" type="ORF">M419DRAFT_7040</name>
</gene>
<accession>A0A024SF47</accession>
<dbReference type="AlphaFoldDB" id="A0A024SF47"/>
<organism evidence="2 3">
    <name type="scientific">Hypocrea jecorina (strain ATCC 56765 / BCRC 32924 / NRRL 11460 / Rut C-30)</name>
    <name type="common">Trichoderma reesei</name>
    <dbReference type="NCBI Taxonomy" id="1344414"/>
    <lineage>
        <taxon>Eukaryota</taxon>
        <taxon>Fungi</taxon>
        <taxon>Dikarya</taxon>
        <taxon>Ascomycota</taxon>
        <taxon>Pezizomycotina</taxon>
        <taxon>Sordariomycetes</taxon>
        <taxon>Hypocreomycetidae</taxon>
        <taxon>Hypocreales</taxon>
        <taxon>Hypocreaceae</taxon>
        <taxon>Trichoderma</taxon>
    </lineage>
</organism>
<name>A0A024SF47_HYPJR</name>
<sequence>MSAQRILAPGRGPASSETSGQWAWAWAGQGQDRTGTGTGQGKGLRGGDAALEQQQQQQQQQQHLGSVPTAVGSAYRSIWLVDDLGAVLGLAAGFNPSWRCLLILPRPPAVDQRLHPYDRHP</sequence>
<proteinExistence type="predicted"/>
<feature type="region of interest" description="Disordered" evidence="1">
    <location>
        <begin position="1"/>
        <end position="67"/>
    </location>
</feature>
<evidence type="ECO:0000256" key="1">
    <source>
        <dbReference type="SAM" id="MobiDB-lite"/>
    </source>
</evidence>
<dbReference type="KEGG" id="trr:M419DRAFT_7040"/>
<feature type="compositionally biased region" description="Low complexity" evidence="1">
    <location>
        <begin position="53"/>
        <end position="62"/>
    </location>
</feature>
<protein>
    <submittedName>
        <fullName evidence="2">Uncharacterized protein</fullName>
    </submittedName>
</protein>
<evidence type="ECO:0000313" key="3">
    <source>
        <dbReference type="Proteomes" id="UP000024376"/>
    </source>
</evidence>
<dbReference type="EMBL" id="KI911142">
    <property type="protein sequence ID" value="ETS03970.1"/>
    <property type="molecule type" value="Genomic_DNA"/>
</dbReference>
<dbReference type="HOGENOM" id="CLU_2039740_0_0_1"/>
<feature type="compositionally biased region" description="Gly residues" evidence="1">
    <location>
        <begin position="36"/>
        <end position="46"/>
    </location>
</feature>
<feature type="compositionally biased region" description="Low complexity" evidence="1">
    <location>
        <begin position="20"/>
        <end position="35"/>
    </location>
</feature>